<organism evidence="8 9">
    <name type="scientific">Periophthalmus magnuspinnatus</name>
    <dbReference type="NCBI Taxonomy" id="409849"/>
    <lineage>
        <taxon>Eukaryota</taxon>
        <taxon>Metazoa</taxon>
        <taxon>Chordata</taxon>
        <taxon>Craniata</taxon>
        <taxon>Vertebrata</taxon>
        <taxon>Euteleostomi</taxon>
        <taxon>Actinopterygii</taxon>
        <taxon>Neopterygii</taxon>
        <taxon>Teleostei</taxon>
        <taxon>Neoteleostei</taxon>
        <taxon>Acanthomorphata</taxon>
        <taxon>Gobiaria</taxon>
        <taxon>Gobiiformes</taxon>
        <taxon>Gobioidei</taxon>
        <taxon>Gobiidae</taxon>
        <taxon>Oxudercinae</taxon>
        <taxon>Periophthalmus</taxon>
    </lineage>
</organism>
<dbReference type="SMART" id="SM00028">
    <property type="entry name" value="TPR"/>
    <property type="match status" value="5"/>
</dbReference>
<keyword evidence="4" id="KW-0802">TPR repeat</keyword>
<feature type="region of interest" description="Disordered" evidence="7">
    <location>
        <begin position="324"/>
        <end position="362"/>
    </location>
</feature>
<keyword evidence="6" id="KW-0496">Mitochondrion</keyword>
<dbReference type="InterPro" id="IPR040395">
    <property type="entry name" value="TTC19"/>
</dbReference>
<keyword evidence="9" id="KW-1185">Reference proteome</keyword>
<dbReference type="AlphaFoldDB" id="A0A3B3ZE57"/>
<evidence type="ECO:0000256" key="5">
    <source>
        <dbReference type="ARBA" id="ARBA00022946"/>
    </source>
</evidence>
<dbReference type="Proteomes" id="UP000261520">
    <property type="component" value="Unplaced"/>
</dbReference>
<feature type="compositionally biased region" description="Basic and acidic residues" evidence="7">
    <location>
        <begin position="330"/>
        <end position="362"/>
    </location>
</feature>
<evidence type="ECO:0000256" key="7">
    <source>
        <dbReference type="SAM" id="MobiDB-lite"/>
    </source>
</evidence>
<dbReference type="PANTHER" id="PTHR13143:SF6">
    <property type="entry name" value="TETRATRICOPEPTIDE REPEAT PROTEIN 19, MITOCHONDRIAL"/>
    <property type="match status" value="1"/>
</dbReference>
<name>A0A3B3ZE57_9GOBI</name>
<evidence type="ECO:0000256" key="1">
    <source>
        <dbReference type="ARBA" id="ARBA00004173"/>
    </source>
</evidence>
<reference evidence="8" key="1">
    <citation type="submission" date="2025-08" db="UniProtKB">
        <authorList>
            <consortium name="Ensembl"/>
        </authorList>
    </citation>
    <scope>IDENTIFICATION</scope>
</reference>
<dbReference type="Pfam" id="PF13176">
    <property type="entry name" value="TPR_7"/>
    <property type="match status" value="1"/>
</dbReference>
<keyword evidence="5" id="KW-0809">Transit peptide</keyword>
<dbReference type="SUPFAM" id="SSF48452">
    <property type="entry name" value="TPR-like"/>
    <property type="match status" value="2"/>
</dbReference>
<evidence type="ECO:0000256" key="6">
    <source>
        <dbReference type="ARBA" id="ARBA00023128"/>
    </source>
</evidence>
<evidence type="ECO:0000313" key="9">
    <source>
        <dbReference type="Proteomes" id="UP000261520"/>
    </source>
</evidence>
<evidence type="ECO:0000256" key="4">
    <source>
        <dbReference type="ARBA" id="ARBA00022803"/>
    </source>
</evidence>
<reference evidence="8" key="2">
    <citation type="submission" date="2025-09" db="UniProtKB">
        <authorList>
            <consortium name="Ensembl"/>
        </authorList>
    </citation>
    <scope>IDENTIFICATION</scope>
</reference>
<sequence length="362" mass="41353">DYLQNILKQREHWYQKNWPFSAYLQMVLQKFFDGASRDQVQGEISFSLFGRSEEDERDEAQKKEDEMILLLKKAKVSSGLLSSASSFLHQALALAQQLHHQDALVYCYSLMANLSYVRGQLDQAEKLFKASLSVMLSRGTPENDNAVVETSLKLAAIYAQQNRLALAEHGFRFCVETLEEKLEKDQEETKEPTEEPKEAQTLLQDTRLLLGLALDSRARFWAQISDLARAEQDYRRSLEICSKEQGPAHPQTLVLLSDLASVLDLRGNRSEALVLVQRAVDLGRTHGHPDLHVLLSNMAAILMHSGDLEAAAKFYHEAMTLAKSQGDQETIEHIQEELKELKRRREEEEKEEEKKGKESREE</sequence>
<evidence type="ECO:0000313" key="8">
    <source>
        <dbReference type="Ensembl" id="ENSPMGP00000002863.1"/>
    </source>
</evidence>
<evidence type="ECO:0000256" key="2">
    <source>
        <dbReference type="ARBA" id="ARBA00008219"/>
    </source>
</evidence>
<dbReference type="GO" id="GO:0005743">
    <property type="term" value="C:mitochondrial inner membrane"/>
    <property type="evidence" value="ECO:0007669"/>
    <property type="project" value="TreeGrafter"/>
</dbReference>
<dbReference type="Gene3D" id="1.25.40.10">
    <property type="entry name" value="Tetratricopeptide repeat domain"/>
    <property type="match status" value="2"/>
</dbReference>
<dbReference type="PANTHER" id="PTHR13143">
    <property type="entry name" value="TETRATRICOPEPTIDE REPEAT PROTEIN 19"/>
    <property type="match status" value="1"/>
</dbReference>
<protein>
    <submittedName>
        <fullName evidence="8">Uncharacterized protein</fullName>
    </submittedName>
</protein>
<comment type="subcellular location">
    <subcellularLocation>
        <location evidence="1">Mitochondrion</location>
    </subcellularLocation>
</comment>
<evidence type="ECO:0000256" key="3">
    <source>
        <dbReference type="ARBA" id="ARBA00022737"/>
    </source>
</evidence>
<dbReference type="Ensembl" id="ENSPMGT00000003034.1">
    <property type="protein sequence ID" value="ENSPMGP00000002863.1"/>
    <property type="gene ID" value="ENSPMGG00000002504.1"/>
</dbReference>
<accession>A0A3B3ZE57</accession>
<dbReference type="STRING" id="409849.ENSPMGP00000002863"/>
<keyword evidence="3" id="KW-0677">Repeat</keyword>
<dbReference type="GO" id="GO:0034551">
    <property type="term" value="P:mitochondrial respiratory chain complex III assembly"/>
    <property type="evidence" value="ECO:0007669"/>
    <property type="project" value="InterPro"/>
</dbReference>
<dbReference type="Pfam" id="PF13424">
    <property type="entry name" value="TPR_12"/>
    <property type="match status" value="1"/>
</dbReference>
<comment type="similarity">
    <text evidence="2">Belongs to the TTC19 family.</text>
</comment>
<dbReference type="InterPro" id="IPR011990">
    <property type="entry name" value="TPR-like_helical_dom_sf"/>
</dbReference>
<proteinExistence type="inferred from homology"/>
<dbReference type="InterPro" id="IPR019734">
    <property type="entry name" value="TPR_rpt"/>
</dbReference>